<proteinExistence type="predicted"/>
<accession>A0A840XWC1</accession>
<protein>
    <recommendedName>
        <fullName evidence="3">General secretion pathway protein M</fullName>
    </recommendedName>
</protein>
<sequence length="187" mass="19992">MTRLSRPVRRLLALGLLALLPLLAWRVALLPWLEAKADLSARAERALTLAARSMAVASREPVLLAEAEALRQALSGVTDLPAGGSYALAGSELQRRVREAAGRHRGTVTSIETLPEGRGETGRGRVGVRARLQADPEGVQNLLAELETGRMLLQVHSLTLTASAAAPGRPLDVQIELLGIRPEEAPR</sequence>
<dbReference type="AlphaFoldDB" id="A0A840XWC1"/>
<dbReference type="InterPro" id="IPR034756">
    <property type="entry name" value="T2SSM_b"/>
</dbReference>
<comment type="caution">
    <text evidence="1">The sequence shown here is derived from an EMBL/GenBank/DDBJ whole genome shotgun (WGS) entry which is preliminary data.</text>
</comment>
<evidence type="ECO:0000313" key="2">
    <source>
        <dbReference type="Proteomes" id="UP000580654"/>
    </source>
</evidence>
<dbReference type="Pfam" id="PF10741">
    <property type="entry name" value="T2SSM_b"/>
    <property type="match status" value="1"/>
</dbReference>
<dbReference type="EMBL" id="JACIJD010000004">
    <property type="protein sequence ID" value="MBB5693058.1"/>
    <property type="molecule type" value="Genomic_DNA"/>
</dbReference>
<evidence type="ECO:0008006" key="3">
    <source>
        <dbReference type="Google" id="ProtNLM"/>
    </source>
</evidence>
<keyword evidence="2" id="KW-1185">Reference proteome</keyword>
<organism evidence="1 2">
    <name type="scientific">Muricoccus pecuniae</name>
    <dbReference type="NCBI Taxonomy" id="693023"/>
    <lineage>
        <taxon>Bacteria</taxon>
        <taxon>Pseudomonadati</taxon>
        <taxon>Pseudomonadota</taxon>
        <taxon>Alphaproteobacteria</taxon>
        <taxon>Acetobacterales</taxon>
        <taxon>Roseomonadaceae</taxon>
        <taxon>Muricoccus</taxon>
    </lineage>
</organism>
<gene>
    <name evidence="1" type="ORF">FHS87_001084</name>
</gene>
<evidence type="ECO:0000313" key="1">
    <source>
        <dbReference type="EMBL" id="MBB5693058.1"/>
    </source>
</evidence>
<name>A0A840XWC1_9PROT</name>
<dbReference type="RefSeq" id="WP_184514696.1">
    <property type="nucleotide sequence ID" value="NZ_JACIJD010000004.1"/>
</dbReference>
<dbReference type="Proteomes" id="UP000580654">
    <property type="component" value="Unassembled WGS sequence"/>
</dbReference>
<dbReference type="NCBIfam" id="NF040576">
    <property type="entry name" value="T2SS_GspM_XpsM"/>
    <property type="match status" value="1"/>
</dbReference>
<reference evidence="1 2" key="1">
    <citation type="submission" date="2020-08" db="EMBL/GenBank/DDBJ databases">
        <title>Genomic Encyclopedia of Type Strains, Phase IV (KMG-IV): sequencing the most valuable type-strain genomes for metagenomic binning, comparative biology and taxonomic classification.</title>
        <authorList>
            <person name="Goeker M."/>
        </authorList>
    </citation>
    <scope>NUCLEOTIDE SEQUENCE [LARGE SCALE GENOMIC DNA]</scope>
    <source>
        <strain evidence="1 2">DSM 25622</strain>
    </source>
</reference>